<dbReference type="AlphaFoldDB" id="A0A1Y1LQ03"/>
<sequence length="323" mass="36396">MYVMAAEEEVTDVSAPTKKCKKCKIVPANGVKCINCGSAMHPGCVKYYSNITKIDDKHINCCGDNDASSVKVSPTNELTSTHTDQLHYMNIVLKHKDDIIEYQKKLIQSLYDQLALQQKVNEVSFAKSDCVATSMKETFKHKSNAAPTITKLSQSQQISNKRSHIDNKPTYSEITKNPNQGEKLQQLIHINSDVSDNNVNRPLSINTQTKTQPIKSQLRNKTTIGNKVEECAISAVEARHSVFVSRLAPSTSTEQIKHHLKNQNIHCLDVEKLEIQSANIAAFKITIPVSEKSNIYKSDTWPMHTIIRPFRVPRREPTKQERV</sequence>
<accession>A0A1Y1LQ03</accession>
<name>A0A1Y1LQ03_PHOPY</name>
<evidence type="ECO:0000313" key="1">
    <source>
        <dbReference type="EMBL" id="JAV75021.1"/>
    </source>
</evidence>
<organism evidence="1">
    <name type="scientific">Photinus pyralis</name>
    <name type="common">Common eastern firefly</name>
    <name type="synonym">Lampyris pyralis</name>
    <dbReference type="NCBI Taxonomy" id="7054"/>
    <lineage>
        <taxon>Eukaryota</taxon>
        <taxon>Metazoa</taxon>
        <taxon>Ecdysozoa</taxon>
        <taxon>Arthropoda</taxon>
        <taxon>Hexapoda</taxon>
        <taxon>Insecta</taxon>
        <taxon>Pterygota</taxon>
        <taxon>Neoptera</taxon>
        <taxon>Endopterygota</taxon>
        <taxon>Coleoptera</taxon>
        <taxon>Polyphaga</taxon>
        <taxon>Elateriformia</taxon>
        <taxon>Elateroidea</taxon>
        <taxon>Lampyridae</taxon>
        <taxon>Lampyrinae</taxon>
        <taxon>Photinus</taxon>
    </lineage>
</organism>
<dbReference type="EMBL" id="GEZM01051337">
    <property type="protein sequence ID" value="JAV75021.1"/>
    <property type="molecule type" value="Transcribed_RNA"/>
</dbReference>
<proteinExistence type="predicted"/>
<protein>
    <submittedName>
        <fullName evidence="1">Uncharacterized protein</fullName>
    </submittedName>
</protein>
<reference evidence="1" key="1">
    <citation type="journal article" date="2016" name="Sci. Rep.">
        <title>Molecular characterization of firefly nuptial gifts: a multi-omics approach sheds light on postcopulatory sexual selection.</title>
        <authorList>
            <person name="Al-Wathiqui N."/>
            <person name="Fallon T.R."/>
            <person name="South A."/>
            <person name="Weng J.K."/>
            <person name="Lewis S.M."/>
        </authorList>
    </citation>
    <scope>NUCLEOTIDE SEQUENCE</scope>
</reference>